<comment type="pathway">
    <text evidence="1 7 8">Carbohydrate degradation; glycolysis; D-glyceraldehyde 3-phosphate and glycerone phosphate from D-glucose: step 2/4.</text>
</comment>
<dbReference type="GO" id="GO:0005829">
    <property type="term" value="C:cytosol"/>
    <property type="evidence" value="ECO:0007669"/>
    <property type="project" value="TreeGrafter"/>
</dbReference>
<dbReference type="InterPro" id="IPR035476">
    <property type="entry name" value="SIS_PGI_1"/>
</dbReference>
<dbReference type="InterPro" id="IPR046348">
    <property type="entry name" value="SIS_dom_sf"/>
</dbReference>
<keyword evidence="5 7" id="KW-0413">Isomerase</keyword>
<feature type="active site" evidence="7">
    <location>
        <position position="386"/>
    </location>
</feature>
<dbReference type="InterPro" id="IPR018189">
    <property type="entry name" value="Phosphoglucose_isomerase_CS"/>
</dbReference>
<dbReference type="Pfam" id="PF00342">
    <property type="entry name" value="PGI"/>
    <property type="match status" value="1"/>
</dbReference>
<keyword evidence="4 7" id="KW-0324">Glycolysis</keyword>
<dbReference type="AlphaFoldDB" id="A0A917HW67"/>
<organism evidence="9 10">
    <name type="scientific">Polaribacter pacificus</name>
    <dbReference type="NCBI Taxonomy" id="1775173"/>
    <lineage>
        <taxon>Bacteria</taxon>
        <taxon>Pseudomonadati</taxon>
        <taxon>Bacteroidota</taxon>
        <taxon>Flavobacteriia</taxon>
        <taxon>Flavobacteriales</taxon>
        <taxon>Flavobacteriaceae</taxon>
    </lineage>
</organism>
<reference evidence="9" key="2">
    <citation type="submission" date="2020-09" db="EMBL/GenBank/DDBJ databases">
        <authorList>
            <person name="Sun Q."/>
            <person name="Zhou Y."/>
        </authorList>
    </citation>
    <scope>NUCLEOTIDE SEQUENCE</scope>
    <source>
        <strain evidence="9">CGMCC 1.15763</strain>
    </source>
</reference>
<evidence type="ECO:0000256" key="7">
    <source>
        <dbReference type="HAMAP-Rule" id="MF_00473"/>
    </source>
</evidence>
<dbReference type="GO" id="GO:0006094">
    <property type="term" value="P:gluconeogenesis"/>
    <property type="evidence" value="ECO:0007669"/>
    <property type="project" value="UniProtKB-UniRule"/>
</dbReference>
<name>A0A917HW67_9FLAO</name>
<protein>
    <recommendedName>
        <fullName evidence="7">Glucose-6-phosphate isomerase</fullName>
        <shortName evidence="7">GPI</shortName>
        <ecNumber evidence="7">5.3.1.9</ecNumber>
    </recommendedName>
    <alternativeName>
        <fullName evidence="7">Phosphoglucose isomerase</fullName>
        <shortName evidence="7">PGI</shortName>
    </alternativeName>
    <alternativeName>
        <fullName evidence="7">Phosphohexose isomerase</fullName>
        <shortName evidence="7">PHI</shortName>
    </alternativeName>
</protein>
<comment type="catalytic activity">
    <reaction evidence="6 7 8">
        <text>alpha-D-glucose 6-phosphate = beta-D-fructose 6-phosphate</text>
        <dbReference type="Rhea" id="RHEA:11816"/>
        <dbReference type="ChEBI" id="CHEBI:57634"/>
        <dbReference type="ChEBI" id="CHEBI:58225"/>
        <dbReference type="EC" id="5.3.1.9"/>
    </reaction>
</comment>
<dbReference type="Gene3D" id="3.40.50.10490">
    <property type="entry name" value="Glucose-6-phosphate isomerase like protein, domain 1"/>
    <property type="match status" value="2"/>
</dbReference>
<sequence>MALKNIDPTTTIAWKKLNEHFLEIQEKHLINFFKDHPNRATDFTIDFEDFFFDYSKNRLNQEVLDLLTELTEEVALPNAIASYFNGDIINSTEQRAVLHTALRSNSEVPLWVDGKNIRLEIAAALKQMESLTNDVVSGKWKGATGKAITDIVNIGIGGSHLGPQMVVTALQEYSNHLNTHFISNVDGDHLESVLAKLNRETTLFVIVSKTFSTQETLSNATSAKEWFLKSATKKDIAKHFIAVSTNTKAVTAFGVAPKNILPMWDWVGGRFSLWSPVGITISLSLGFEHFKQLLAGANEMDEHFKSTPFNKNIPVLMALIGIWYTNFFDCETELVLTYAQALENLVPYLQQASMESNGKSVDRAGKKIGYQTGSILWGGIGTNVQHSFMQLVHQGTKLIPADFIGFKESCSGRKDQHKKLMANYQGQITALAFGKSIQDAHLELKFQGKVNQISELLPYKVFEGNKPSNSLIIKKRTPESIGKLIALYEHKIFTQGIIWNIYSFDQFGVELGKELANTYLNQ</sequence>
<feature type="active site" description="Proton donor" evidence="7">
    <location>
        <position position="355"/>
    </location>
</feature>
<dbReference type="NCBIfam" id="NF001211">
    <property type="entry name" value="PRK00179.1"/>
    <property type="match status" value="1"/>
</dbReference>
<evidence type="ECO:0000256" key="6">
    <source>
        <dbReference type="ARBA" id="ARBA00029321"/>
    </source>
</evidence>
<comment type="similarity">
    <text evidence="2 7 8">Belongs to the GPI family.</text>
</comment>
<dbReference type="GO" id="GO:0004347">
    <property type="term" value="F:glucose-6-phosphate isomerase activity"/>
    <property type="evidence" value="ECO:0007669"/>
    <property type="project" value="UniProtKB-UniRule"/>
</dbReference>
<dbReference type="RefSeq" id="WP_188597739.1">
    <property type="nucleotide sequence ID" value="NZ_BMJW01000001.1"/>
</dbReference>
<comment type="pathway">
    <text evidence="7">Carbohydrate biosynthesis; gluconeogenesis.</text>
</comment>
<dbReference type="EMBL" id="BMJW01000001">
    <property type="protein sequence ID" value="GGG91706.1"/>
    <property type="molecule type" value="Genomic_DNA"/>
</dbReference>
<dbReference type="GO" id="GO:0006096">
    <property type="term" value="P:glycolytic process"/>
    <property type="evidence" value="ECO:0007669"/>
    <property type="project" value="UniProtKB-UniRule"/>
</dbReference>
<dbReference type="PROSITE" id="PS00174">
    <property type="entry name" value="P_GLUCOSE_ISOMERASE_2"/>
    <property type="match status" value="1"/>
</dbReference>
<keyword evidence="3 7" id="KW-0312">Gluconeogenesis</keyword>
<proteinExistence type="inferred from homology"/>
<comment type="caution">
    <text evidence="9">The sequence shown here is derived from an EMBL/GenBank/DDBJ whole genome shotgun (WGS) entry which is preliminary data.</text>
</comment>
<dbReference type="CDD" id="cd05015">
    <property type="entry name" value="SIS_PGI_1"/>
    <property type="match status" value="1"/>
</dbReference>
<evidence type="ECO:0000313" key="9">
    <source>
        <dbReference type="EMBL" id="GGG91706.1"/>
    </source>
</evidence>
<accession>A0A917HW67</accession>
<dbReference type="PRINTS" id="PR00662">
    <property type="entry name" value="G6PISOMERASE"/>
</dbReference>
<comment type="subcellular location">
    <subcellularLocation>
        <location evidence="7">Cytoplasm</location>
    </subcellularLocation>
</comment>
<dbReference type="GO" id="GO:0048029">
    <property type="term" value="F:monosaccharide binding"/>
    <property type="evidence" value="ECO:0007669"/>
    <property type="project" value="TreeGrafter"/>
</dbReference>
<dbReference type="PANTHER" id="PTHR11469">
    <property type="entry name" value="GLUCOSE-6-PHOSPHATE ISOMERASE"/>
    <property type="match status" value="1"/>
</dbReference>
<evidence type="ECO:0000256" key="2">
    <source>
        <dbReference type="ARBA" id="ARBA00006604"/>
    </source>
</evidence>
<dbReference type="PANTHER" id="PTHR11469:SF1">
    <property type="entry name" value="GLUCOSE-6-PHOSPHATE ISOMERASE"/>
    <property type="match status" value="1"/>
</dbReference>
<evidence type="ECO:0000313" key="10">
    <source>
        <dbReference type="Proteomes" id="UP000633278"/>
    </source>
</evidence>
<evidence type="ECO:0000256" key="8">
    <source>
        <dbReference type="RuleBase" id="RU000612"/>
    </source>
</evidence>
<dbReference type="HAMAP" id="MF_00473">
    <property type="entry name" value="G6P_isomerase"/>
    <property type="match status" value="1"/>
</dbReference>
<keyword evidence="10" id="KW-1185">Reference proteome</keyword>
<dbReference type="PROSITE" id="PS00765">
    <property type="entry name" value="P_GLUCOSE_ISOMERASE_1"/>
    <property type="match status" value="1"/>
</dbReference>
<reference evidence="9" key="1">
    <citation type="journal article" date="2014" name="Int. J. Syst. Evol. Microbiol.">
        <title>Complete genome sequence of Corynebacterium casei LMG S-19264T (=DSM 44701T), isolated from a smear-ripened cheese.</title>
        <authorList>
            <consortium name="US DOE Joint Genome Institute (JGI-PGF)"/>
            <person name="Walter F."/>
            <person name="Albersmeier A."/>
            <person name="Kalinowski J."/>
            <person name="Ruckert C."/>
        </authorList>
    </citation>
    <scope>NUCLEOTIDE SEQUENCE</scope>
    <source>
        <strain evidence="9">CGMCC 1.15763</strain>
    </source>
</reference>
<dbReference type="InterPro" id="IPR035482">
    <property type="entry name" value="SIS_PGI_2"/>
</dbReference>
<dbReference type="GO" id="GO:0051156">
    <property type="term" value="P:glucose 6-phosphate metabolic process"/>
    <property type="evidence" value="ECO:0007669"/>
    <property type="project" value="TreeGrafter"/>
</dbReference>
<evidence type="ECO:0000256" key="5">
    <source>
        <dbReference type="ARBA" id="ARBA00023235"/>
    </source>
</evidence>
<keyword evidence="7" id="KW-0963">Cytoplasm</keyword>
<dbReference type="Proteomes" id="UP000633278">
    <property type="component" value="Unassembled WGS sequence"/>
</dbReference>
<dbReference type="CDD" id="cd05016">
    <property type="entry name" value="SIS_PGI_2"/>
    <property type="match status" value="1"/>
</dbReference>
<dbReference type="GO" id="GO:0097367">
    <property type="term" value="F:carbohydrate derivative binding"/>
    <property type="evidence" value="ECO:0007669"/>
    <property type="project" value="InterPro"/>
</dbReference>
<dbReference type="SUPFAM" id="SSF53697">
    <property type="entry name" value="SIS domain"/>
    <property type="match status" value="1"/>
</dbReference>
<dbReference type="EC" id="5.3.1.9" evidence="7"/>
<evidence type="ECO:0000256" key="1">
    <source>
        <dbReference type="ARBA" id="ARBA00004926"/>
    </source>
</evidence>
<gene>
    <name evidence="7 9" type="primary">pgi</name>
    <name evidence="9" type="ORF">GCM10011416_05490</name>
</gene>
<dbReference type="InterPro" id="IPR001672">
    <property type="entry name" value="G6P_Isomerase"/>
</dbReference>
<dbReference type="PROSITE" id="PS51463">
    <property type="entry name" value="P_GLUCOSE_ISOMERASE_3"/>
    <property type="match status" value="1"/>
</dbReference>
<comment type="function">
    <text evidence="7">Catalyzes the reversible isomerization of glucose-6-phosphate to fructose-6-phosphate.</text>
</comment>
<feature type="active site" evidence="7">
    <location>
        <position position="513"/>
    </location>
</feature>
<evidence type="ECO:0000256" key="3">
    <source>
        <dbReference type="ARBA" id="ARBA00022432"/>
    </source>
</evidence>
<evidence type="ECO:0000256" key="4">
    <source>
        <dbReference type="ARBA" id="ARBA00023152"/>
    </source>
</evidence>